<dbReference type="GO" id="GO:0036064">
    <property type="term" value="C:ciliary basal body"/>
    <property type="evidence" value="ECO:0007669"/>
    <property type="project" value="TreeGrafter"/>
</dbReference>
<dbReference type="PANTHER" id="PTHR31954">
    <property type="entry name" value="CILIA- AND FLAGELLA-ASSOCIATED PROTEIN 157"/>
    <property type="match status" value="1"/>
</dbReference>
<dbReference type="EMBL" id="JASPKY010000389">
    <property type="protein sequence ID" value="KAK9702596.1"/>
    <property type="molecule type" value="Genomic_DNA"/>
</dbReference>
<gene>
    <name evidence="9" type="ORF">QE152_g29839</name>
</gene>
<keyword evidence="10" id="KW-1185">Reference proteome</keyword>
<organism evidence="9 10">
    <name type="scientific">Popillia japonica</name>
    <name type="common">Japanese beetle</name>
    <dbReference type="NCBI Taxonomy" id="7064"/>
    <lineage>
        <taxon>Eukaryota</taxon>
        <taxon>Metazoa</taxon>
        <taxon>Ecdysozoa</taxon>
        <taxon>Arthropoda</taxon>
        <taxon>Hexapoda</taxon>
        <taxon>Insecta</taxon>
        <taxon>Pterygota</taxon>
        <taxon>Neoptera</taxon>
        <taxon>Endopterygota</taxon>
        <taxon>Coleoptera</taxon>
        <taxon>Polyphaga</taxon>
        <taxon>Scarabaeiformia</taxon>
        <taxon>Scarabaeidae</taxon>
        <taxon>Rutelinae</taxon>
        <taxon>Popillia</taxon>
    </lineage>
</organism>
<feature type="region of interest" description="Disordered" evidence="8">
    <location>
        <begin position="484"/>
        <end position="573"/>
    </location>
</feature>
<feature type="coiled-coil region" evidence="7">
    <location>
        <begin position="26"/>
        <end position="326"/>
    </location>
</feature>
<name>A0AAW1JG31_POPJA</name>
<feature type="region of interest" description="Disordered" evidence="8">
    <location>
        <begin position="1"/>
        <end position="21"/>
    </location>
</feature>
<proteinExistence type="inferred from homology"/>
<comment type="subcellular location">
    <subcellularLocation>
        <location evidence="1">Cell projection</location>
        <location evidence="1">Cilium</location>
    </subcellularLocation>
</comment>
<feature type="compositionally biased region" description="Acidic residues" evidence="8">
    <location>
        <begin position="496"/>
        <end position="512"/>
    </location>
</feature>
<protein>
    <recommendedName>
        <fullName evidence="3">Cilia- and flagella-associated protein 157</fullName>
    </recommendedName>
</protein>
<comment type="similarity">
    <text evidence="2">Belongs to the CFAP157 family.</text>
</comment>
<evidence type="ECO:0000256" key="1">
    <source>
        <dbReference type="ARBA" id="ARBA00004138"/>
    </source>
</evidence>
<feature type="compositionally biased region" description="Basic and acidic residues" evidence="8">
    <location>
        <begin position="525"/>
        <end position="534"/>
    </location>
</feature>
<dbReference type="PANTHER" id="PTHR31954:SF1">
    <property type="entry name" value="CILIA- AND FLAGELLA-ASSOCIATED PROTEIN 157"/>
    <property type="match status" value="1"/>
</dbReference>
<evidence type="ECO:0000256" key="2">
    <source>
        <dbReference type="ARBA" id="ARBA00010841"/>
    </source>
</evidence>
<feature type="compositionally biased region" description="Basic residues" evidence="8">
    <location>
        <begin position="1"/>
        <end position="12"/>
    </location>
</feature>
<evidence type="ECO:0000256" key="3">
    <source>
        <dbReference type="ARBA" id="ARBA00014087"/>
    </source>
</evidence>
<evidence type="ECO:0000256" key="5">
    <source>
        <dbReference type="ARBA" id="ARBA00023069"/>
    </source>
</evidence>
<feature type="compositionally biased region" description="Acidic residues" evidence="8">
    <location>
        <begin position="560"/>
        <end position="573"/>
    </location>
</feature>
<evidence type="ECO:0000256" key="7">
    <source>
        <dbReference type="SAM" id="Coils"/>
    </source>
</evidence>
<dbReference type="GO" id="GO:0008017">
    <property type="term" value="F:microtubule binding"/>
    <property type="evidence" value="ECO:0007669"/>
    <property type="project" value="TreeGrafter"/>
</dbReference>
<evidence type="ECO:0000313" key="9">
    <source>
        <dbReference type="EMBL" id="KAK9702596.1"/>
    </source>
</evidence>
<evidence type="ECO:0000256" key="8">
    <source>
        <dbReference type="SAM" id="MobiDB-lite"/>
    </source>
</evidence>
<comment type="caution">
    <text evidence="9">The sequence shown here is derived from an EMBL/GenBank/DDBJ whole genome shotgun (WGS) entry which is preliminary data.</text>
</comment>
<dbReference type="Proteomes" id="UP001458880">
    <property type="component" value="Unassembled WGS sequence"/>
</dbReference>
<evidence type="ECO:0000256" key="6">
    <source>
        <dbReference type="ARBA" id="ARBA00023273"/>
    </source>
</evidence>
<dbReference type="InterPro" id="IPR038844">
    <property type="entry name" value="CFAP157"/>
</dbReference>
<reference evidence="9 10" key="1">
    <citation type="journal article" date="2024" name="BMC Genomics">
        <title>De novo assembly and annotation of Popillia japonica's genome with initial clues to its potential as an invasive pest.</title>
        <authorList>
            <person name="Cucini C."/>
            <person name="Boschi S."/>
            <person name="Funari R."/>
            <person name="Cardaioli E."/>
            <person name="Iannotti N."/>
            <person name="Marturano G."/>
            <person name="Paoli F."/>
            <person name="Bruttini M."/>
            <person name="Carapelli A."/>
            <person name="Frati F."/>
            <person name="Nardi F."/>
        </authorList>
    </citation>
    <scope>NUCLEOTIDE SEQUENCE [LARGE SCALE GENOMIC DNA]</scope>
    <source>
        <strain evidence="9">DMR45628</strain>
    </source>
</reference>
<keyword evidence="5" id="KW-0969">Cilium</keyword>
<sequence length="573" mass="66479">MAKGKKGGKGKKKKEENPNLLTEVDKTFYELQITDLNRKLARLRSLTQELEEKNEELKNDNEKLDEDRADIISYLKRSLQEKADEINDLQERLKGLQEKRQAEMDEFQQKQEDLQLEYKQMQEQLSSEIKLLTGKLNSLEEFRVQRDELMKKYEVQETAMEEQELRHKREVYNIEKKFIIGKDKLKKEMETRLLQLSTEFQDATNLRIAATTHRVIRENIAINNELDVILDTHHRLQTENEKLQERDKILRMETELHDAEKKKALAKAQVQYKLIEKLTKEHDICSKKLEQYKSMELEVIRHARMLKNANMIITNLNHNIRLLEQNLHASRCDRNGIKTELNYQKEETDRLTDILAEAVISIQEAIQVQKSSDADVSKRESLLTNLLTLMSKVHEHKPKQSSMESIGSCSAMYMKGDLGFVPKPVELRSTVPTKRNMETQVGSSFEDFIENRSDTLAERLKDFIGEEEESVRDEQSGVLTEVEEATVHEEESQVFFDDEPEPPSESTEELQELDLTTVDFPKSTTRSEHRHSVEKVASATSAGLTADTEDVDAGEKIDEQLLETDDMANDVDL</sequence>
<accession>A0AAW1JG31</accession>
<dbReference type="AlphaFoldDB" id="A0AAW1JG31"/>
<evidence type="ECO:0000256" key="4">
    <source>
        <dbReference type="ARBA" id="ARBA00023054"/>
    </source>
</evidence>
<evidence type="ECO:0000313" key="10">
    <source>
        <dbReference type="Proteomes" id="UP001458880"/>
    </source>
</evidence>
<keyword evidence="6" id="KW-0966">Cell projection</keyword>
<keyword evidence="4 7" id="KW-0175">Coiled coil</keyword>